<sequence length="153" mass="17866">EINNNKDDEPLKEITSHLEASDNIYISSIEYDISYDKQDISNFWHKESFNDDSDNSESDDPITAISTNLASNSSTNTQIIKTMQHIIYNFLFEYWNELKMVSLLSLLLDLYLKVLSNWNKETKKNAKTELRCQFEILITSNYEQTPTYSNSKN</sequence>
<proteinExistence type="predicted"/>
<feature type="non-terminal residue" evidence="1">
    <location>
        <position position="153"/>
    </location>
</feature>
<keyword evidence="2" id="KW-1185">Reference proteome</keyword>
<name>A0ABN7WC56_GIGMA</name>
<evidence type="ECO:0000313" key="1">
    <source>
        <dbReference type="EMBL" id="CAG8826006.1"/>
    </source>
</evidence>
<gene>
    <name evidence="1" type="ORF">GMARGA_LOCUS28992</name>
</gene>
<feature type="non-terminal residue" evidence="1">
    <location>
        <position position="1"/>
    </location>
</feature>
<protein>
    <submittedName>
        <fullName evidence="1">38520_t:CDS:1</fullName>
    </submittedName>
</protein>
<accession>A0ABN7WC56</accession>
<dbReference type="Proteomes" id="UP000789901">
    <property type="component" value="Unassembled WGS sequence"/>
</dbReference>
<dbReference type="EMBL" id="CAJVQB010038212">
    <property type="protein sequence ID" value="CAG8826006.1"/>
    <property type="molecule type" value="Genomic_DNA"/>
</dbReference>
<comment type="caution">
    <text evidence="1">The sequence shown here is derived from an EMBL/GenBank/DDBJ whole genome shotgun (WGS) entry which is preliminary data.</text>
</comment>
<organism evidence="1 2">
    <name type="scientific">Gigaspora margarita</name>
    <dbReference type="NCBI Taxonomy" id="4874"/>
    <lineage>
        <taxon>Eukaryota</taxon>
        <taxon>Fungi</taxon>
        <taxon>Fungi incertae sedis</taxon>
        <taxon>Mucoromycota</taxon>
        <taxon>Glomeromycotina</taxon>
        <taxon>Glomeromycetes</taxon>
        <taxon>Diversisporales</taxon>
        <taxon>Gigasporaceae</taxon>
        <taxon>Gigaspora</taxon>
    </lineage>
</organism>
<reference evidence="1 2" key="1">
    <citation type="submission" date="2021-06" db="EMBL/GenBank/DDBJ databases">
        <authorList>
            <person name="Kallberg Y."/>
            <person name="Tangrot J."/>
            <person name="Rosling A."/>
        </authorList>
    </citation>
    <scope>NUCLEOTIDE SEQUENCE [LARGE SCALE GENOMIC DNA]</scope>
    <source>
        <strain evidence="1 2">120-4 pot B 10/14</strain>
    </source>
</reference>
<evidence type="ECO:0000313" key="2">
    <source>
        <dbReference type="Proteomes" id="UP000789901"/>
    </source>
</evidence>